<dbReference type="InterPro" id="IPR044068">
    <property type="entry name" value="CB"/>
</dbReference>
<dbReference type="EMBL" id="CP151651">
    <property type="protein sequence ID" value="WZP09067.1"/>
    <property type="molecule type" value="Genomic_DNA"/>
</dbReference>
<dbReference type="Proteomes" id="UP001472074">
    <property type="component" value="Chromosome"/>
</dbReference>
<feature type="domain" description="Core-binding (CB)" evidence="6">
    <location>
        <begin position="1"/>
        <end position="99"/>
    </location>
</feature>
<dbReference type="InterPro" id="IPR011010">
    <property type="entry name" value="DNA_brk_join_enz"/>
</dbReference>
<protein>
    <submittedName>
        <fullName evidence="7">Tyrosine-type recombinase/integrase</fullName>
    </submittedName>
</protein>
<dbReference type="InterPro" id="IPR013762">
    <property type="entry name" value="Integrase-like_cat_sf"/>
</dbReference>
<accession>A0ABZ2ZQL3</accession>
<evidence type="ECO:0000256" key="3">
    <source>
        <dbReference type="ARBA" id="ARBA00023172"/>
    </source>
</evidence>
<comment type="similarity">
    <text evidence="1">Belongs to the 'phage' integrase family.</text>
</comment>
<dbReference type="RefSeq" id="WP_342026030.1">
    <property type="nucleotide sequence ID" value="NZ_CP151651.1"/>
</dbReference>
<dbReference type="Gene3D" id="1.10.443.10">
    <property type="entry name" value="Intergrase catalytic core"/>
    <property type="match status" value="1"/>
</dbReference>
<keyword evidence="8" id="KW-1185">Reference proteome</keyword>
<feature type="domain" description="Tyr recombinase" evidence="5">
    <location>
        <begin position="123"/>
        <end position="301"/>
    </location>
</feature>
<evidence type="ECO:0000259" key="6">
    <source>
        <dbReference type="PROSITE" id="PS51900"/>
    </source>
</evidence>
<gene>
    <name evidence="7" type="ORF">AADC60_08065</name>
</gene>
<evidence type="ECO:0000256" key="1">
    <source>
        <dbReference type="ARBA" id="ARBA00008857"/>
    </source>
</evidence>
<keyword evidence="3" id="KW-0233">DNA recombination</keyword>
<reference evidence="7 8" key="1">
    <citation type="submission" date="2024-04" db="EMBL/GenBank/DDBJ databases">
        <title>Screening of coral probiotics and analysis of their probiotic properties.</title>
        <authorList>
            <person name="Wang S."/>
        </authorList>
    </citation>
    <scope>NUCLEOTIDE SEQUENCE [LARGE SCALE GENOMIC DNA]</scope>
    <source>
        <strain evidence="7 8">GXU-Z9</strain>
    </source>
</reference>
<dbReference type="PROSITE" id="PS51900">
    <property type="entry name" value="CB"/>
    <property type="match status" value="1"/>
</dbReference>
<dbReference type="InterPro" id="IPR050090">
    <property type="entry name" value="Tyrosine_recombinase_XerCD"/>
</dbReference>
<keyword evidence="2 4" id="KW-0238">DNA-binding</keyword>
<organism evidence="7 8">
    <name type="scientific">Cytobacillus pseudoceanisediminis</name>
    <dbReference type="NCBI Taxonomy" id="3051614"/>
    <lineage>
        <taxon>Bacteria</taxon>
        <taxon>Bacillati</taxon>
        <taxon>Bacillota</taxon>
        <taxon>Bacilli</taxon>
        <taxon>Bacillales</taxon>
        <taxon>Bacillaceae</taxon>
        <taxon>Cytobacillus</taxon>
    </lineage>
</organism>
<dbReference type="Gene3D" id="1.10.150.130">
    <property type="match status" value="1"/>
</dbReference>
<dbReference type="InterPro" id="IPR002104">
    <property type="entry name" value="Integrase_catalytic"/>
</dbReference>
<evidence type="ECO:0000313" key="7">
    <source>
        <dbReference type="EMBL" id="WZP09067.1"/>
    </source>
</evidence>
<dbReference type="SUPFAM" id="SSF56349">
    <property type="entry name" value="DNA breaking-rejoining enzymes"/>
    <property type="match status" value="1"/>
</dbReference>
<dbReference type="InterPro" id="IPR010998">
    <property type="entry name" value="Integrase_recombinase_N"/>
</dbReference>
<proteinExistence type="inferred from homology"/>
<evidence type="ECO:0000256" key="2">
    <source>
        <dbReference type="ARBA" id="ARBA00023125"/>
    </source>
</evidence>
<evidence type="ECO:0000259" key="5">
    <source>
        <dbReference type="PROSITE" id="PS51898"/>
    </source>
</evidence>
<sequence>MEEIETYQNNVRLAEKTIKNYTTYLKRFVSYLSNEMKKNPIEIYLDKIYLLSDKNGTPIRYLPIDCTIIDNYFLLIKDMSYNVLKDNYKSLNSFFRFLDNNYCFYNPMENIKFQLKDYLPEKKYSKVFSRGDFLKFLNSVISNSDNLETDMLLFCLLLSTGCRSSELLGLKCKDIDFEDESFLLLKTKNKHQRIVFLKPGMGNILRKYITKNNRKDLDFLFLKKSKTRYYRKDVDALLKEYLKLAKLPSINVHAFRHTFATFMADQGADKLIISQLLGHESLSATESYINPHYVRNRNLKMPENDMVIEFLKSKI</sequence>
<evidence type="ECO:0000313" key="8">
    <source>
        <dbReference type="Proteomes" id="UP001472074"/>
    </source>
</evidence>
<dbReference type="PANTHER" id="PTHR30349:SF41">
    <property type="entry name" value="INTEGRASE_RECOMBINASE PROTEIN MJ0367-RELATED"/>
    <property type="match status" value="1"/>
</dbReference>
<name>A0ABZ2ZQL3_9BACI</name>
<evidence type="ECO:0000256" key="4">
    <source>
        <dbReference type="PROSITE-ProRule" id="PRU01248"/>
    </source>
</evidence>
<dbReference type="PROSITE" id="PS51898">
    <property type="entry name" value="TYR_RECOMBINASE"/>
    <property type="match status" value="1"/>
</dbReference>
<dbReference type="Pfam" id="PF00589">
    <property type="entry name" value="Phage_integrase"/>
    <property type="match status" value="1"/>
</dbReference>
<dbReference type="PANTHER" id="PTHR30349">
    <property type="entry name" value="PHAGE INTEGRASE-RELATED"/>
    <property type="match status" value="1"/>
</dbReference>